<dbReference type="Gene3D" id="2.70.70.10">
    <property type="entry name" value="Glucose Permease (Domain IIA)"/>
    <property type="match status" value="1"/>
</dbReference>
<evidence type="ECO:0000259" key="2">
    <source>
        <dbReference type="Pfam" id="PF01551"/>
    </source>
</evidence>
<protein>
    <submittedName>
        <fullName evidence="3">M23 family metallopeptidase</fullName>
    </submittedName>
</protein>
<reference evidence="3" key="1">
    <citation type="submission" date="2020-05" db="EMBL/GenBank/DDBJ databases">
        <authorList>
            <person name="Zeng H."/>
            <person name="Chan Y.K."/>
            <person name="Watt R.M."/>
        </authorList>
    </citation>
    <scope>NUCLEOTIDE SEQUENCE</scope>
    <source>
        <strain evidence="3">ATCC 700773</strain>
    </source>
</reference>
<feature type="domain" description="M23ase beta-sheet core" evidence="2">
    <location>
        <begin position="222"/>
        <end position="317"/>
    </location>
</feature>
<evidence type="ECO:0000313" key="3">
    <source>
        <dbReference type="EMBL" id="QTQ11575.1"/>
    </source>
</evidence>
<dbReference type="RefSeq" id="WP_210118370.1">
    <property type="nucleotide sequence ID" value="NZ_CP054257.1"/>
</dbReference>
<organism evidence="3 4">
    <name type="scientific">Treponema parvum</name>
    <dbReference type="NCBI Taxonomy" id="138851"/>
    <lineage>
        <taxon>Bacteria</taxon>
        <taxon>Pseudomonadati</taxon>
        <taxon>Spirochaetota</taxon>
        <taxon>Spirochaetia</taxon>
        <taxon>Spirochaetales</taxon>
        <taxon>Treponemataceae</taxon>
        <taxon>Treponema</taxon>
    </lineage>
</organism>
<feature type="chain" id="PRO_5038122568" evidence="1">
    <location>
        <begin position="25"/>
        <end position="323"/>
    </location>
</feature>
<dbReference type="PANTHER" id="PTHR21666">
    <property type="entry name" value="PEPTIDASE-RELATED"/>
    <property type="match status" value="1"/>
</dbReference>
<dbReference type="EMBL" id="CP054257">
    <property type="protein sequence ID" value="QTQ11575.1"/>
    <property type="molecule type" value="Genomic_DNA"/>
</dbReference>
<proteinExistence type="predicted"/>
<dbReference type="InterPro" id="IPR016047">
    <property type="entry name" value="M23ase_b-sheet_dom"/>
</dbReference>
<feature type="signal peptide" evidence="1">
    <location>
        <begin position="1"/>
        <end position="24"/>
    </location>
</feature>
<dbReference type="SUPFAM" id="SSF51261">
    <property type="entry name" value="Duplicated hybrid motif"/>
    <property type="match status" value="1"/>
</dbReference>
<dbReference type="InterPro" id="IPR050570">
    <property type="entry name" value="Cell_wall_metabolism_enzyme"/>
</dbReference>
<evidence type="ECO:0000313" key="4">
    <source>
        <dbReference type="Proteomes" id="UP000671995"/>
    </source>
</evidence>
<evidence type="ECO:0000256" key="1">
    <source>
        <dbReference type="SAM" id="SignalP"/>
    </source>
</evidence>
<dbReference type="Pfam" id="PF01551">
    <property type="entry name" value="Peptidase_M23"/>
    <property type="match status" value="1"/>
</dbReference>
<dbReference type="InterPro" id="IPR011055">
    <property type="entry name" value="Dup_hybrid_motif"/>
</dbReference>
<sequence>MLMTKKAGCIFTLFFILSVHTICAAAEGQTAPSQTAAVVRSVTIDKNHMPRIYRLSAKDELFKQYNSDTEQAYMDFAKNKKPLQSFYIYTGSKNDTLFAVASRCSIPYETLATVNSIEDQNVSLEGKELLLPTAAGIFVCDPPEYPFEKLLYAKNDGRLLEKNDVICYNIGKKKYYFFPQERFSPTERAFFLDSMMRIPVAHAQISSVFGKRISPISGQWHFHQGIDLVVPEGTDVMACKNATVAVCEYGDRIYGNYIILDHGGKITSIYAHLSRIIAKKGETVYSGQVIGKVGHTGMATGAHLHFEIRVNNVPSDPQKMIKK</sequence>
<accession>A0A975EZL2</accession>
<dbReference type="Proteomes" id="UP000671995">
    <property type="component" value="Chromosome"/>
</dbReference>
<dbReference type="CDD" id="cd12797">
    <property type="entry name" value="M23_peptidase"/>
    <property type="match status" value="1"/>
</dbReference>
<keyword evidence="1" id="KW-0732">Signal</keyword>
<reference evidence="3" key="2">
    <citation type="journal article" date="2021" name="Microbiol. Resour. Announc.">
        <title>Complete Genome Sequences of Three Human Oral Treponema parvum Isolates.</title>
        <authorList>
            <person name="Zeng H."/>
            <person name="Watt R.M."/>
        </authorList>
    </citation>
    <scope>NUCLEOTIDE SEQUENCE</scope>
    <source>
        <strain evidence="3">ATCC 700773</strain>
    </source>
</reference>
<dbReference type="PANTHER" id="PTHR21666:SF290">
    <property type="entry name" value="PEPTIDASE M23 DOMAIN PROTEIN"/>
    <property type="match status" value="1"/>
</dbReference>
<dbReference type="AlphaFoldDB" id="A0A975EZL2"/>
<gene>
    <name evidence="3" type="ORF">HRI96_04760</name>
</gene>
<dbReference type="GO" id="GO:0004222">
    <property type="term" value="F:metalloendopeptidase activity"/>
    <property type="evidence" value="ECO:0007669"/>
    <property type="project" value="TreeGrafter"/>
</dbReference>
<name>A0A975EZL2_9SPIR</name>